<dbReference type="EMBL" id="CP131060">
    <property type="protein sequence ID" value="WNY24999.1"/>
    <property type="molecule type" value="Genomic_DNA"/>
</dbReference>
<reference evidence="2 3" key="1">
    <citation type="submission" date="2023-07" db="EMBL/GenBank/DDBJ databases">
        <title>Closed genoem sequence of Methanosarcinaceae archaeon Ac7.</title>
        <authorList>
            <person name="Poehlein A."/>
            <person name="Protasov E."/>
            <person name="Platt K."/>
            <person name="Reeh H."/>
            <person name="Daniel R."/>
            <person name="Brune A."/>
        </authorList>
    </citation>
    <scope>NUCLEOTIDE SEQUENCE [LARGE SCALE GENOMIC DNA]</scope>
    <source>
        <strain evidence="2 3">Ac7</strain>
    </source>
</reference>
<dbReference type="PANTHER" id="PTHR16504">
    <property type="entry name" value="5'(3')-DEOXYRIBONUCLEOTIDASE"/>
    <property type="match status" value="1"/>
</dbReference>
<dbReference type="Gene3D" id="3.40.50.1000">
    <property type="entry name" value="HAD superfamily/HAD-like"/>
    <property type="match status" value="1"/>
</dbReference>
<dbReference type="GO" id="GO:0009223">
    <property type="term" value="P:pyrimidine deoxyribonucleotide catabolic process"/>
    <property type="evidence" value="ECO:0007669"/>
    <property type="project" value="TreeGrafter"/>
</dbReference>
<dbReference type="InterPro" id="IPR010708">
    <property type="entry name" value="5'(3')-deoxyribonucleotidase"/>
</dbReference>
<dbReference type="AlphaFoldDB" id="A0AA96V202"/>
<feature type="active site" description="Proton donor" evidence="1">
    <location>
        <position position="17"/>
    </location>
</feature>
<name>A0AA96V202_9EURY</name>
<dbReference type="GeneID" id="89229648"/>
<gene>
    <name evidence="2" type="ORF">MsAc7_05310</name>
</gene>
<evidence type="ECO:0000313" key="2">
    <source>
        <dbReference type="EMBL" id="WNY24999.1"/>
    </source>
</evidence>
<keyword evidence="3" id="KW-1185">Reference proteome</keyword>
<evidence type="ECO:0000313" key="3">
    <source>
        <dbReference type="Proteomes" id="UP001303587"/>
    </source>
</evidence>
<dbReference type="Pfam" id="PF06941">
    <property type="entry name" value="NT5C"/>
    <property type="match status" value="1"/>
</dbReference>
<dbReference type="RefSeq" id="WP_338103052.1">
    <property type="nucleotide sequence ID" value="NZ_CP131060.1"/>
</dbReference>
<dbReference type="PANTHER" id="PTHR16504:SF4">
    <property type="entry name" value="5'(3')-DEOXYRIBONUCLEOTIDASE"/>
    <property type="match status" value="1"/>
</dbReference>
<proteinExistence type="predicted"/>
<evidence type="ECO:0000256" key="1">
    <source>
        <dbReference type="PIRSR" id="PIRSR610708-1"/>
    </source>
</evidence>
<dbReference type="GO" id="GO:0008253">
    <property type="term" value="F:5'-nucleotidase activity"/>
    <property type="evidence" value="ECO:0007669"/>
    <property type="project" value="InterPro"/>
</dbReference>
<protein>
    <submittedName>
        <fullName evidence="2">Uncharacterized protein</fullName>
    </submittedName>
</protein>
<feature type="active site" description="Nucleophile" evidence="1">
    <location>
        <position position="15"/>
    </location>
</feature>
<organism evidence="2 3">
    <name type="scientific">Methanolapillus millepedarum</name>
    <dbReference type="NCBI Taxonomy" id="3028296"/>
    <lineage>
        <taxon>Archaea</taxon>
        <taxon>Methanobacteriati</taxon>
        <taxon>Methanobacteriota</taxon>
        <taxon>Stenosarchaea group</taxon>
        <taxon>Methanomicrobia</taxon>
        <taxon>Methanosarcinales</taxon>
        <taxon>Methanosarcinaceae</taxon>
        <taxon>Methanolapillus</taxon>
    </lineage>
</organism>
<dbReference type="SFLD" id="SFLDG01145">
    <property type="entry name" value="C1.2.1"/>
    <property type="match status" value="1"/>
</dbReference>
<dbReference type="InterPro" id="IPR023214">
    <property type="entry name" value="HAD_sf"/>
</dbReference>
<dbReference type="InterPro" id="IPR036412">
    <property type="entry name" value="HAD-like_sf"/>
</dbReference>
<dbReference type="SFLD" id="SFLDG01126">
    <property type="entry name" value="C1.2:_Nucleotidase_Like"/>
    <property type="match status" value="1"/>
</dbReference>
<dbReference type="Proteomes" id="UP001303587">
    <property type="component" value="Chromosome"/>
</dbReference>
<dbReference type="SFLD" id="SFLDS00003">
    <property type="entry name" value="Haloacid_Dehalogenase"/>
    <property type="match status" value="1"/>
</dbReference>
<dbReference type="SUPFAM" id="SSF56784">
    <property type="entry name" value="HAD-like"/>
    <property type="match status" value="1"/>
</dbReference>
<sequence>MTEKDERPQKILYIDMDNVLVDLESAIEQLDEETRRQRKGDKKAGIPSTYDEIPGIFLLPKPMPGAVESFGELCRHFDVYILSTAPWENETAWSDKLLWVKKWLNEGAYKRLILTHHKNLNKGDFLVDDRSKNGASEFEGEWIQFGSEKFPDWAIIREYLLERK</sequence>
<accession>A0AA96V202</accession>